<dbReference type="PROSITE" id="PS00018">
    <property type="entry name" value="EF_HAND_1"/>
    <property type="match status" value="1"/>
</dbReference>
<keyword evidence="3" id="KW-0597">Phosphoprotein</keyword>
<dbReference type="AlphaFoldDB" id="A0A8K0KEJ2"/>
<gene>
    <name evidence="8" type="ORF">J437_LFUL012962</name>
</gene>
<dbReference type="EMBL" id="KZ308632">
    <property type="protein sequence ID" value="KAG8232586.1"/>
    <property type="molecule type" value="Genomic_DNA"/>
</dbReference>
<dbReference type="PROSITE" id="PS50222">
    <property type="entry name" value="EF_HAND_2"/>
    <property type="match status" value="1"/>
</dbReference>
<feature type="domain" description="EF-hand" evidence="7">
    <location>
        <begin position="1"/>
        <end position="24"/>
    </location>
</feature>
<reference evidence="8" key="1">
    <citation type="submission" date="2013-04" db="EMBL/GenBank/DDBJ databases">
        <authorList>
            <person name="Qu J."/>
            <person name="Murali S.C."/>
            <person name="Bandaranaike D."/>
            <person name="Bellair M."/>
            <person name="Blankenburg K."/>
            <person name="Chao H."/>
            <person name="Dinh H."/>
            <person name="Doddapaneni H."/>
            <person name="Downs B."/>
            <person name="Dugan-Rocha S."/>
            <person name="Elkadiri S."/>
            <person name="Gnanaolivu R.D."/>
            <person name="Hernandez B."/>
            <person name="Javaid M."/>
            <person name="Jayaseelan J.C."/>
            <person name="Lee S."/>
            <person name="Li M."/>
            <person name="Ming W."/>
            <person name="Munidasa M."/>
            <person name="Muniz J."/>
            <person name="Nguyen L."/>
            <person name="Ongeri F."/>
            <person name="Osuji N."/>
            <person name="Pu L.-L."/>
            <person name="Puazo M."/>
            <person name="Qu C."/>
            <person name="Quiroz J."/>
            <person name="Raj R."/>
            <person name="Weissenberger G."/>
            <person name="Xin Y."/>
            <person name="Zou X."/>
            <person name="Han Y."/>
            <person name="Richards S."/>
            <person name="Worley K."/>
            <person name="Muzny D."/>
            <person name="Gibbs R."/>
        </authorList>
    </citation>
    <scope>NUCLEOTIDE SEQUENCE</scope>
    <source>
        <strain evidence="8">Sampled in the wild</strain>
    </source>
</reference>
<accession>A0A8K0KEJ2</accession>
<comment type="subcellular location">
    <subcellularLocation>
        <location evidence="1">Cytoplasm</location>
        <location evidence="1">Cytoskeleton</location>
        <location evidence="1">Microtubule organizing center</location>
        <location evidence="1">Centrosome</location>
    </subcellularLocation>
</comment>
<sequence length="280" mass="31779">MDVDMDNRISFEEFLSLFLSGDVGTEEESKDDSLEELPNKRDDQTVTSGYSTILDDPLDRNTLVIGNEKDSLPCILDVNNSGCMSLESVVSLWGSWGVSDPEKLVEDLGFGNEEQVPFPLLYSTMEGELRSMLAEESEEEERGARGDLKMDVHQPVPSSDSQLLRAAIGLYLTETKLLKISMDHMKHERDKLQMDLTEANHRASLLAQEVDDHHARLEKSSQLQVKLLEQRHAEMIRELQEQSSLERESLASQNADLEKKLLELQLEECNLREECLSLKK</sequence>
<dbReference type="PANTHER" id="PTHR18905:SF13">
    <property type="entry name" value="NON-CENTROSOMAL MICROTUBULE ARRAY"/>
    <property type="match status" value="1"/>
</dbReference>
<dbReference type="GO" id="GO:0005813">
    <property type="term" value="C:centrosome"/>
    <property type="evidence" value="ECO:0007669"/>
    <property type="project" value="UniProtKB-SubCell"/>
</dbReference>
<feature type="region of interest" description="Disordered" evidence="6">
    <location>
        <begin position="25"/>
        <end position="52"/>
    </location>
</feature>
<evidence type="ECO:0000313" key="9">
    <source>
        <dbReference type="Proteomes" id="UP000792457"/>
    </source>
</evidence>
<dbReference type="OrthoDB" id="5799458at2759"/>
<name>A0A8K0KEJ2_LADFU</name>
<dbReference type="Proteomes" id="UP000792457">
    <property type="component" value="Unassembled WGS sequence"/>
</dbReference>
<keyword evidence="4" id="KW-0206">Cytoskeleton</keyword>
<evidence type="ECO:0000256" key="3">
    <source>
        <dbReference type="ARBA" id="ARBA00022553"/>
    </source>
</evidence>
<evidence type="ECO:0000256" key="1">
    <source>
        <dbReference type="ARBA" id="ARBA00004300"/>
    </source>
</evidence>
<reference evidence="8" key="2">
    <citation type="submission" date="2017-10" db="EMBL/GenBank/DDBJ databases">
        <title>Ladona fulva Genome sequencing and assembly.</title>
        <authorList>
            <person name="Murali S."/>
            <person name="Richards S."/>
            <person name="Bandaranaike D."/>
            <person name="Bellair M."/>
            <person name="Blankenburg K."/>
            <person name="Chao H."/>
            <person name="Dinh H."/>
            <person name="Doddapaneni H."/>
            <person name="Dugan-Rocha S."/>
            <person name="Elkadiri S."/>
            <person name="Gnanaolivu R."/>
            <person name="Hernandez B."/>
            <person name="Skinner E."/>
            <person name="Javaid M."/>
            <person name="Lee S."/>
            <person name="Li M."/>
            <person name="Ming W."/>
            <person name="Munidasa M."/>
            <person name="Muniz J."/>
            <person name="Nguyen L."/>
            <person name="Hughes D."/>
            <person name="Osuji N."/>
            <person name="Pu L.-L."/>
            <person name="Puazo M."/>
            <person name="Qu C."/>
            <person name="Quiroz J."/>
            <person name="Raj R."/>
            <person name="Weissenberger G."/>
            <person name="Xin Y."/>
            <person name="Zou X."/>
            <person name="Han Y."/>
            <person name="Worley K."/>
            <person name="Muzny D."/>
            <person name="Gibbs R."/>
        </authorList>
    </citation>
    <scope>NUCLEOTIDE SEQUENCE</scope>
    <source>
        <strain evidence="8">Sampled in the wild</strain>
    </source>
</reference>
<organism evidence="8 9">
    <name type="scientific">Ladona fulva</name>
    <name type="common">Scarce chaser dragonfly</name>
    <name type="synonym">Libellula fulva</name>
    <dbReference type="NCBI Taxonomy" id="123851"/>
    <lineage>
        <taxon>Eukaryota</taxon>
        <taxon>Metazoa</taxon>
        <taxon>Ecdysozoa</taxon>
        <taxon>Arthropoda</taxon>
        <taxon>Hexapoda</taxon>
        <taxon>Insecta</taxon>
        <taxon>Pterygota</taxon>
        <taxon>Palaeoptera</taxon>
        <taxon>Odonata</taxon>
        <taxon>Epiprocta</taxon>
        <taxon>Anisoptera</taxon>
        <taxon>Libelluloidea</taxon>
        <taxon>Libellulidae</taxon>
        <taxon>Ladona</taxon>
    </lineage>
</organism>
<feature type="region of interest" description="Disordered" evidence="6">
    <location>
        <begin position="133"/>
        <end position="156"/>
    </location>
</feature>
<feature type="compositionally biased region" description="Acidic residues" evidence="6">
    <location>
        <begin position="25"/>
        <end position="35"/>
    </location>
</feature>
<dbReference type="PANTHER" id="PTHR18905">
    <property type="entry name" value="NINEIN"/>
    <property type="match status" value="1"/>
</dbReference>
<evidence type="ECO:0000259" key="7">
    <source>
        <dbReference type="PROSITE" id="PS50222"/>
    </source>
</evidence>
<evidence type="ECO:0000256" key="2">
    <source>
        <dbReference type="ARBA" id="ARBA00022490"/>
    </source>
</evidence>
<keyword evidence="2" id="KW-0963">Cytoplasm</keyword>
<evidence type="ECO:0000256" key="4">
    <source>
        <dbReference type="ARBA" id="ARBA00023212"/>
    </source>
</evidence>
<comment type="caution">
    <text evidence="8">The sequence shown here is derived from an EMBL/GenBank/DDBJ whole genome shotgun (WGS) entry which is preliminary data.</text>
</comment>
<feature type="compositionally biased region" description="Basic and acidic residues" evidence="6">
    <location>
        <begin position="142"/>
        <end position="152"/>
    </location>
</feature>
<keyword evidence="9" id="KW-1185">Reference proteome</keyword>
<evidence type="ECO:0000256" key="6">
    <source>
        <dbReference type="SAM" id="MobiDB-lite"/>
    </source>
</evidence>
<feature type="coiled-coil region" evidence="5">
    <location>
        <begin position="182"/>
        <end position="267"/>
    </location>
</feature>
<protein>
    <recommendedName>
        <fullName evidence="7">EF-hand domain-containing protein</fullName>
    </recommendedName>
</protein>
<dbReference type="InterPro" id="IPR018247">
    <property type="entry name" value="EF_Hand_1_Ca_BS"/>
</dbReference>
<dbReference type="GO" id="GO:0005509">
    <property type="term" value="F:calcium ion binding"/>
    <property type="evidence" value="ECO:0007669"/>
    <property type="project" value="InterPro"/>
</dbReference>
<feature type="non-terminal residue" evidence="8">
    <location>
        <position position="280"/>
    </location>
</feature>
<dbReference type="GO" id="GO:0034454">
    <property type="term" value="P:microtubule anchoring at centrosome"/>
    <property type="evidence" value="ECO:0007669"/>
    <property type="project" value="TreeGrafter"/>
</dbReference>
<dbReference type="InterPro" id="IPR002048">
    <property type="entry name" value="EF_hand_dom"/>
</dbReference>
<evidence type="ECO:0000256" key="5">
    <source>
        <dbReference type="SAM" id="Coils"/>
    </source>
</evidence>
<keyword evidence="5" id="KW-0175">Coiled coil</keyword>
<evidence type="ECO:0000313" key="8">
    <source>
        <dbReference type="EMBL" id="KAG8232586.1"/>
    </source>
</evidence>
<proteinExistence type="predicted"/>